<evidence type="ECO:0000313" key="2">
    <source>
        <dbReference type="EMBL" id="AHM03622.1"/>
    </source>
</evidence>
<protein>
    <submittedName>
        <fullName evidence="2">Membrane protein</fullName>
    </submittedName>
</protein>
<feature type="transmembrane region" description="Helical" evidence="1">
    <location>
        <begin position="224"/>
        <end position="244"/>
    </location>
</feature>
<organism evidence="2 3">
    <name type="scientific">Roseicyclus elongatus DSM 19469</name>
    <dbReference type="NCBI Taxonomy" id="1294273"/>
    <lineage>
        <taxon>Bacteria</taxon>
        <taxon>Pseudomonadati</taxon>
        <taxon>Pseudomonadota</taxon>
        <taxon>Alphaproteobacteria</taxon>
        <taxon>Rhodobacterales</taxon>
        <taxon>Roseobacteraceae</taxon>
        <taxon>Roseicyclus</taxon>
    </lineage>
</organism>
<keyword evidence="1" id="KW-0472">Membrane</keyword>
<dbReference type="PATRIC" id="fig|1294273.3.peg.1209"/>
<dbReference type="RefSeq" id="WP_245605420.1">
    <property type="nucleotide sequence ID" value="NZ_CP004372.1"/>
</dbReference>
<feature type="transmembrane region" description="Helical" evidence="1">
    <location>
        <begin position="131"/>
        <end position="151"/>
    </location>
</feature>
<keyword evidence="1" id="KW-0812">Transmembrane</keyword>
<name>W8S0F7_9RHOB</name>
<feature type="transmembrane region" description="Helical" evidence="1">
    <location>
        <begin position="192"/>
        <end position="218"/>
    </location>
</feature>
<dbReference type="HOGENOM" id="CLU_1004316_0_0_5"/>
<dbReference type="KEGG" id="red:roselon_01232"/>
<reference evidence="2 3" key="1">
    <citation type="submission" date="2013-03" db="EMBL/GenBank/DDBJ databases">
        <authorList>
            <person name="Fiebig A."/>
            <person name="Goeker M."/>
            <person name="Klenk H.-P.P."/>
        </authorList>
    </citation>
    <scope>NUCLEOTIDE SEQUENCE [LARGE SCALE GENOMIC DNA]</scope>
    <source>
        <strain evidence="3">DSM 19469</strain>
    </source>
</reference>
<evidence type="ECO:0000256" key="1">
    <source>
        <dbReference type="SAM" id="Phobius"/>
    </source>
</evidence>
<dbReference type="eggNOG" id="ENOG502Z7MC">
    <property type="taxonomic scope" value="Bacteria"/>
</dbReference>
<sequence length="275" mass="29718">MLRGFITLVVIATPSLLIPGSTPEAAQVVMLVGLILGAFIAFEYATTFPGLVEFRDAPPFNRVRILALFLLLFFLSLVLKTQPGESNLASVATALGLFVADLAGFRYGPIHLVMSHLPDGLSPILLIKIRAMAGLSLLISLTAIVAFAMLVRFHSWPARGFAFNVWVNLPTFDPTAGGDVIKRLRRDGRVNVILGLCTPFLVPVVAVVAAEQAGAFVWSSPHSMVWGLTLWTFIPLSFLMRGLAMGRIADMIMRKRAQLTASVASDAPSDMALSR</sequence>
<dbReference type="EMBL" id="CP004372">
    <property type="protein sequence ID" value="AHM03622.1"/>
    <property type="molecule type" value="Genomic_DNA"/>
</dbReference>
<dbReference type="Proteomes" id="UP000019593">
    <property type="component" value="Chromosome"/>
</dbReference>
<gene>
    <name evidence="2" type="ORF">roselon_01232</name>
</gene>
<feature type="transmembrane region" description="Helical" evidence="1">
    <location>
        <begin position="63"/>
        <end position="79"/>
    </location>
</feature>
<feature type="transmembrane region" description="Helical" evidence="1">
    <location>
        <begin position="27"/>
        <end position="51"/>
    </location>
</feature>
<keyword evidence="1" id="KW-1133">Transmembrane helix</keyword>
<evidence type="ECO:0000313" key="3">
    <source>
        <dbReference type="Proteomes" id="UP000019593"/>
    </source>
</evidence>
<dbReference type="AlphaFoldDB" id="W8S0F7"/>
<accession>W8S0F7</accession>
<keyword evidence="3" id="KW-1185">Reference proteome</keyword>
<dbReference type="STRING" id="1294273.roselon_01232"/>
<proteinExistence type="predicted"/>